<sequence length="194" mass="22086">MPASTQTTLCDFCIPPDLEQLQQILIKFDLPPELAFDSPLLSSVAVDPQGKSMVTINTVGDGNCAFRALSRLFTGDEDFHWQIRLKIYEYIAQHGHHIFGIRSANIAHENYLKFQRLSNMTPRPVNSTLYAGSDDFYALADMLEANVYTYTPTPQRSFPNVSPHFKNNVKIQEAPTLFLMYLNNNHFEPIILFV</sequence>
<dbReference type="Proteomes" id="UP000887578">
    <property type="component" value="Unplaced"/>
</dbReference>
<name>A0A914PYH5_9BILA</name>
<dbReference type="CDD" id="cd22755">
    <property type="entry name" value="OTU_CeDUB-like"/>
    <property type="match status" value="1"/>
</dbReference>
<evidence type="ECO:0000313" key="3">
    <source>
        <dbReference type="WBParaSite" id="PDA_v2.g23885.t1"/>
    </source>
</evidence>
<organism evidence="2 3">
    <name type="scientific">Panagrolaimus davidi</name>
    <dbReference type="NCBI Taxonomy" id="227884"/>
    <lineage>
        <taxon>Eukaryota</taxon>
        <taxon>Metazoa</taxon>
        <taxon>Ecdysozoa</taxon>
        <taxon>Nematoda</taxon>
        <taxon>Chromadorea</taxon>
        <taxon>Rhabditida</taxon>
        <taxon>Tylenchina</taxon>
        <taxon>Panagrolaimomorpha</taxon>
        <taxon>Panagrolaimoidea</taxon>
        <taxon>Panagrolaimidae</taxon>
        <taxon>Panagrolaimus</taxon>
    </lineage>
</organism>
<evidence type="ECO:0000259" key="1">
    <source>
        <dbReference type="PROSITE" id="PS50802"/>
    </source>
</evidence>
<dbReference type="InterPro" id="IPR003323">
    <property type="entry name" value="OTU_dom"/>
</dbReference>
<dbReference type="PROSITE" id="PS50802">
    <property type="entry name" value="OTU"/>
    <property type="match status" value="1"/>
</dbReference>
<keyword evidence="2" id="KW-1185">Reference proteome</keyword>
<proteinExistence type="predicted"/>
<dbReference type="WBParaSite" id="PDA_v2.g23885.t1">
    <property type="protein sequence ID" value="PDA_v2.g23885.t1"/>
    <property type="gene ID" value="PDA_v2.g23885"/>
</dbReference>
<dbReference type="SUPFAM" id="SSF54001">
    <property type="entry name" value="Cysteine proteinases"/>
    <property type="match status" value="1"/>
</dbReference>
<evidence type="ECO:0000313" key="2">
    <source>
        <dbReference type="Proteomes" id="UP000887578"/>
    </source>
</evidence>
<accession>A0A914PYH5</accession>
<reference evidence="3" key="1">
    <citation type="submission" date="2022-11" db="UniProtKB">
        <authorList>
            <consortium name="WormBaseParasite"/>
        </authorList>
    </citation>
    <scope>IDENTIFICATION</scope>
</reference>
<dbReference type="InterPro" id="IPR038765">
    <property type="entry name" value="Papain-like_cys_pep_sf"/>
</dbReference>
<feature type="domain" description="OTU" evidence="1">
    <location>
        <begin position="53"/>
        <end position="193"/>
    </location>
</feature>
<dbReference type="AlphaFoldDB" id="A0A914PYH5"/>
<dbReference type="Gene3D" id="3.90.70.80">
    <property type="match status" value="1"/>
</dbReference>
<protein>
    <submittedName>
        <fullName evidence="3">OTU domain-containing protein</fullName>
    </submittedName>
</protein>